<feature type="region of interest" description="Disordered" evidence="1">
    <location>
        <begin position="1"/>
        <end position="110"/>
    </location>
</feature>
<evidence type="ECO:0000313" key="3">
    <source>
        <dbReference type="Proteomes" id="UP001163846"/>
    </source>
</evidence>
<evidence type="ECO:0000313" key="2">
    <source>
        <dbReference type="EMBL" id="KAJ3839574.1"/>
    </source>
</evidence>
<reference evidence="2" key="1">
    <citation type="submission" date="2022-08" db="EMBL/GenBank/DDBJ databases">
        <authorList>
            <consortium name="DOE Joint Genome Institute"/>
            <person name="Min B."/>
            <person name="Riley R."/>
            <person name="Sierra-Patev S."/>
            <person name="Naranjo-Ortiz M."/>
            <person name="Looney B."/>
            <person name="Konkel Z."/>
            <person name="Slot J.C."/>
            <person name="Sakamoto Y."/>
            <person name="Steenwyk J.L."/>
            <person name="Rokas A."/>
            <person name="Carro J."/>
            <person name="Camarero S."/>
            <person name="Ferreira P."/>
            <person name="Molpeceres G."/>
            <person name="Ruiz-Duenas F.J."/>
            <person name="Serrano A."/>
            <person name="Henrissat B."/>
            <person name="Drula E."/>
            <person name="Hughes K.W."/>
            <person name="Mata J.L."/>
            <person name="Ishikawa N.K."/>
            <person name="Vargas-Isla R."/>
            <person name="Ushijima S."/>
            <person name="Smith C.A."/>
            <person name="Ahrendt S."/>
            <person name="Andreopoulos W."/>
            <person name="He G."/>
            <person name="Labutti K."/>
            <person name="Lipzen A."/>
            <person name="Ng V."/>
            <person name="Sandor L."/>
            <person name="Barry K."/>
            <person name="Martinez A.T."/>
            <person name="Xiao Y."/>
            <person name="Gibbons J.G."/>
            <person name="Terashima K."/>
            <person name="Hibbett D.S."/>
            <person name="Grigoriev I.V."/>
        </authorList>
    </citation>
    <scope>NUCLEOTIDE SEQUENCE</scope>
    <source>
        <strain evidence="2">TFB9207</strain>
    </source>
</reference>
<organism evidence="2 3">
    <name type="scientific">Lentinula raphanica</name>
    <dbReference type="NCBI Taxonomy" id="153919"/>
    <lineage>
        <taxon>Eukaryota</taxon>
        <taxon>Fungi</taxon>
        <taxon>Dikarya</taxon>
        <taxon>Basidiomycota</taxon>
        <taxon>Agaricomycotina</taxon>
        <taxon>Agaricomycetes</taxon>
        <taxon>Agaricomycetidae</taxon>
        <taxon>Agaricales</taxon>
        <taxon>Marasmiineae</taxon>
        <taxon>Omphalotaceae</taxon>
        <taxon>Lentinula</taxon>
    </lineage>
</organism>
<gene>
    <name evidence="2" type="ORF">F5878DRAFT_615891</name>
</gene>
<feature type="compositionally biased region" description="Polar residues" evidence="1">
    <location>
        <begin position="1"/>
        <end position="11"/>
    </location>
</feature>
<sequence length="110" mass="11782">MSTRTANSGSHPSPLPSHFDPFATHPFTSYSSVSPASQPSQSASKSQSQPLTATQPPHTHTHHPSPTRPMAPPRSKGVFVPFRQGAASPDLHDILKKKPQPTKINSAKQS</sequence>
<name>A0AA38PAY8_9AGAR</name>
<keyword evidence="3" id="KW-1185">Reference proteome</keyword>
<proteinExistence type="predicted"/>
<evidence type="ECO:0000256" key="1">
    <source>
        <dbReference type="SAM" id="MobiDB-lite"/>
    </source>
</evidence>
<accession>A0AA38PAY8</accession>
<comment type="caution">
    <text evidence="2">The sequence shown here is derived from an EMBL/GenBank/DDBJ whole genome shotgun (WGS) entry which is preliminary data.</text>
</comment>
<protein>
    <submittedName>
        <fullName evidence="2">Uncharacterized protein</fullName>
    </submittedName>
</protein>
<dbReference type="Proteomes" id="UP001163846">
    <property type="component" value="Unassembled WGS sequence"/>
</dbReference>
<dbReference type="EMBL" id="MU806119">
    <property type="protein sequence ID" value="KAJ3839574.1"/>
    <property type="molecule type" value="Genomic_DNA"/>
</dbReference>
<dbReference type="AlphaFoldDB" id="A0AA38PAY8"/>
<feature type="compositionally biased region" description="Low complexity" evidence="1">
    <location>
        <begin position="29"/>
        <end position="58"/>
    </location>
</feature>